<feature type="transmembrane region" description="Helical" evidence="2">
    <location>
        <begin position="353"/>
        <end position="372"/>
    </location>
</feature>
<sequence>MDKDKARQDGRLDGQTLLLLIVNGLFLTASALSGTYFGIYIWKASNDFFRLGSFTLITHLAMGITFWIAGNAAKEGNKMTVMRLGIAVYVVFYGAVLLLKESAIHYTEVLGIVQGIAMGLFWLAFNVIYFEATEPDNRDRFNGWAGTIGSLIGIAVPWSSGLIISRMGGASGYRAIFLLSLGIYVGAIAVSFFLRNRRTSGNYDWRWVYPLLRNRRTDWRSVLGALTAQGVRESVFGVLIGVLIYIQTGSELKLGNFMLVTSAVGFVSFLLAGKWLTPRWRNAGMLIGAIALAAAVLPLVIGISYGSLLAFGVGAALFFPLYTLPMTASVFDLIGQDEDSVRRRVEYVVARELALNLGRVAGMVLFLCTISVSRAPAVMNALLLVAGSSPLISWLFMRRRLSSASEQIRVEMKPKGAL</sequence>
<evidence type="ECO:0000313" key="3">
    <source>
        <dbReference type="EMBL" id="MFC4303624.1"/>
    </source>
</evidence>
<evidence type="ECO:0000313" key="4">
    <source>
        <dbReference type="Proteomes" id="UP001595755"/>
    </source>
</evidence>
<dbReference type="InterPro" id="IPR052528">
    <property type="entry name" value="Sugar_transport-like"/>
</dbReference>
<dbReference type="RefSeq" id="WP_204602665.1">
    <property type="nucleotide sequence ID" value="NZ_JBHSED010000013.1"/>
</dbReference>
<reference evidence="4" key="1">
    <citation type="journal article" date="2019" name="Int. J. Syst. Evol. Microbiol.">
        <title>The Global Catalogue of Microorganisms (GCM) 10K type strain sequencing project: providing services to taxonomists for standard genome sequencing and annotation.</title>
        <authorList>
            <consortium name="The Broad Institute Genomics Platform"/>
            <consortium name="The Broad Institute Genome Sequencing Center for Infectious Disease"/>
            <person name="Wu L."/>
            <person name="Ma J."/>
        </authorList>
    </citation>
    <scope>NUCLEOTIDE SEQUENCE [LARGE SCALE GENOMIC DNA]</scope>
    <source>
        <strain evidence="4">CGMCC 4.1641</strain>
    </source>
</reference>
<protein>
    <submittedName>
        <fullName evidence="3">MFS transporter</fullName>
    </submittedName>
</protein>
<keyword evidence="2" id="KW-0812">Transmembrane</keyword>
<feature type="transmembrane region" description="Helical" evidence="2">
    <location>
        <begin position="378"/>
        <end position="397"/>
    </location>
</feature>
<feature type="transmembrane region" description="Helical" evidence="2">
    <location>
        <begin position="20"/>
        <end position="42"/>
    </location>
</feature>
<feature type="transmembrane region" description="Helical" evidence="2">
    <location>
        <begin position="176"/>
        <end position="194"/>
    </location>
</feature>
<dbReference type="Pfam" id="PF07690">
    <property type="entry name" value="MFS_1"/>
    <property type="match status" value="1"/>
</dbReference>
<evidence type="ECO:0000256" key="1">
    <source>
        <dbReference type="ARBA" id="ARBA00004651"/>
    </source>
</evidence>
<dbReference type="InterPro" id="IPR011701">
    <property type="entry name" value="MFS"/>
</dbReference>
<feature type="transmembrane region" description="Helical" evidence="2">
    <location>
        <begin position="222"/>
        <end position="246"/>
    </location>
</feature>
<keyword evidence="2" id="KW-1133">Transmembrane helix</keyword>
<name>A0ABV8SAU5_9BACL</name>
<dbReference type="SUPFAM" id="SSF103473">
    <property type="entry name" value="MFS general substrate transporter"/>
    <property type="match status" value="1"/>
</dbReference>
<comment type="subcellular location">
    <subcellularLocation>
        <location evidence="1">Cell membrane</location>
        <topology evidence="1">Multi-pass membrane protein</topology>
    </subcellularLocation>
</comment>
<comment type="caution">
    <text evidence="3">The sequence shown here is derived from an EMBL/GenBank/DDBJ whole genome shotgun (WGS) entry which is preliminary data.</text>
</comment>
<feature type="transmembrane region" description="Helical" evidence="2">
    <location>
        <begin position="81"/>
        <end position="99"/>
    </location>
</feature>
<feature type="transmembrane region" description="Helical" evidence="2">
    <location>
        <begin position="48"/>
        <end position="69"/>
    </location>
</feature>
<feature type="transmembrane region" description="Helical" evidence="2">
    <location>
        <begin position="111"/>
        <end position="129"/>
    </location>
</feature>
<dbReference type="InterPro" id="IPR036259">
    <property type="entry name" value="MFS_trans_sf"/>
</dbReference>
<feature type="transmembrane region" description="Helical" evidence="2">
    <location>
        <begin position="283"/>
        <end position="303"/>
    </location>
</feature>
<organism evidence="3 4">
    <name type="scientific">Cohnella boryungensis</name>
    <dbReference type="NCBI Taxonomy" id="768479"/>
    <lineage>
        <taxon>Bacteria</taxon>
        <taxon>Bacillati</taxon>
        <taxon>Bacillota</taxon>
        <taxon>Bacilli</taxon>
        <taxon>Bacillales</taxon>
        <taxon>Paenibacillaceae</taxon>
        <taxon>Cohnella</taxon>
    </lineage>
</organism>
<dbReference type="Gene3D" id="1.20.1250.20">
    <property type="entry name" value="MFS general substrate transporter like domains"/>
    <property type="match status" value="1"/>
</dbReference>
<keyword evidence="2" id="KW-0472">Membrane</keyword>
<feature type="transmembrane region" description="Helical" evidence="2">
    <location>
        <begin position="309"/>
        <end position="333"/>
    </location>
</feature>
<gene>
    <name evidence="3" type="ORF">ACFO1S_09165</name>
</gene>
<proteinExistence type="predicted"/>
<keyword evidence="4" id="KW-1185">Reference proteome</keyword>
<evidence type="ECO:0000256" key="2">
    <source>
        <dbReference type="SAM" id="Phobius"/>
    </source>
</evidence>
<dbReference type="PANTHER" id="PTHR23526">
    <property type="entry name" value="INTEGRAL MEMBRANE TRANSPORT PROTEIN-RELATED"/>
    <property type="match status" value="1"/>
</dbReference>
<feature type="transmembrane region" description="Helical" evidence="2">
    <location>
        <begin position="252"/>
        <end position="271"/>
    </location>
</feature>
<dbReference type="EMBL" id="JBHSED010000013">
    <property type="protein sequence ID" value="MFC4303624.1"/>
    <property type="molecule type" value="Genomic_DNA"/>
</dbReference>
<dbReference type="Proteomes" id="UP001595755">
    <property type="component" value="Unassembled WGS sequence"/>
</dbReference>
<dbReference type="PANTHER" id="PTHR23526:SF2">
    <property type="entry name" value="MAJOR FACILITATOR SUPERFAMILY (MFS) PROFILE DOMAIN-CONTAINING PROTEIN"/>
    <property type="match status" value="1"/>
</dbReference>
<feature type="transmembrane region" description="Helical" evidence="2">
    <location>
        <begin position="141"/>
        <end position="164"/>
    </location>
</feature>
<accession>A0ABV8SAU5</accession>